<dbReference type="CDD" id="cd02440">
    <property type="entry name" value="AdoMet_MTases"/>
    <property type="match status" value="1"/>
</dbReference>
<dbReference type="GO" id="GO:0032259">
    <property type="term" value="P:methylation"/>
    <property type="evidence" value="ECO:0007669"/>
    <property type="project" value="UniProtKB-KW"/>
</dbReference>
<organism evidence="1">
    <name type="scientific">Solibacter usitatus (strain Ellin6076)</name>
    <dbReference type="NCBI Taxonomy" id="234267"/>
    <lineage>
        <taxon>Bacteria</taxon>
        <taxon>Pseudomonadati</taxon>
        <taxon>Acidobacteriota</taxon>
        <taxon>Terriglobia</taxon>
        <taxon>Bryobacterales</taxon>
        <taxon>Solibacteraceae</taxon>
        <taxon>Candidatus Solibacter</taxon>
    </lineage>
</organism>
<dbReference type="KEGG" id="sus:Acid_0659"/>
<keyword evidence="1" id="KW-0808">Transferase</keyword>
<proteinExistence type="predicted"/>
<dbReference type="GO" id="GO:0008168">
    <property type="term" value="F:methyltransferase activity"/>
    <property type="evidence" value="ECO:0007669"/>
    <property type="project" value="UniProtKB-KW"/>
</dbReference>
<dbReference type="InParanoid" id="Q02BA6"/>
<dbReference type="SUPFAM" id="SSF53335">
    <property type="entry name" value="S-adenosyl-L-methionine-dependent methyltransferases"/>
    <property type="match status" value="1"/>
</dbReference>
<reference evidence="1" key="1">
    <citation type="submission" date="2006-10" db="EMBL/GenBank/DDBJ databases">
        <title>Complete sequence of Solibacter usitatus Ellin6076.</title>
        <authorList>
            <consortium name="US DOE Joint Genome Institute"/>
            <person name="Copeland A."/>
            <person name="Lucas S."/>
            <person name="Lapidus A."/>
            <person name="Barry K."/>
            <person name="Detter J.C."/>
            <person name="Glavina del Rio T."/>
            <person name="Hammon N."/>
            <person name="Israni S."/>
            <person name="Dalin E."/>
            <person name="Tice H."/>
            <person name="Pitluck S."/>
            <person name="Thompson L.S."/>
            <person name="Brettin T."/>
            <person name="Bruce D."/>
            <person name="Han C."/>
            <person name="Tapia R."/>
            <person name="Gilna P."/>
            <person name="Schmutz J."/>
            <person name="Larimer F."/>
            <person name="Land M."/>
            <person name="Hauser L."/>
            <person name="Kyrpides N."/>
            <person name="Mikhailova N."/>
            <person name="Janssen P.H."/>
            <person name="Kuske C.R."/>
            <person name="Richardson P."/>
        </authorList>
    </citation>
    <scope>NUCLEOTIDE SEQUENCE</scope>
    <source>
        <strain evidence="1">Ellin6076</strain>
    </source>
</reference>
<dbReference type="AlphaFoldDB" id="Q02BA6"/>
<accession>Q02BA6</accession>
<keyword evidence="1" id="KW-0489">Methyltransferase</keyword>
<dbReference type="STRING" id="234267.Acid_0659"/>
<sequence length="312" mass="33913">MNISPHLRERNCPLCGSADRTAVRYSANFDEGKLDDFAFASRKLPEFMHLTLVECPGCHLLYASPSLTAAFLANAYAAASYDSSEEAQFAASTYAGELPRIINGRLSGLGTALEVGSGSGAFLAHLIAAGFASVVGVEPSLTAAEKATPDVRPLIRLGMFDPEEFESGSISLFACFQTVEHVENPRELCEAAFRLLSPGGAIYLIGHDRESLVNRAMGTRSPIFDIEHQQLFSKRSMRYLLESTGFTGVEITSIRNWYPLSYWIKLLPVPLKLKKGLIRLLAATRLGRLNVGLNVGNLAAIGYKPAVSPDRK</sequence>
<protein>
    <submittedName>
        <fullName evidence="1">Methyltransferase type 11</fullName>
    </submittedName>
</protein>
<dbReference type="PANTHER" id="PTHR43861">
    <property type="entry name" value="TRANS-ACONITATE 2-METHYLTRANSFERASE-RELATED"/>
    <property type="match status" value="1"/>
</dbReference>
<dbReference type="eggNOG" id="COG2227">
    <property type="taxonomic scope" value="Bacteria"/>
</dbReference>
<dbReference type="HOGENOM" id="CLU_920475_0_0_0"/>
<dbReference type="OrthoDB" id="9801609at2"/>
<name>Q02BA6_SOLUE</name>
<dbReference type="Gene3D" id="3.40.50.150">
    <property type="entry name" value="Vaccinia Virus protein VP39"/>
    <property type="match status" value="1"/>
</dbReference>
<dbReference type="InterPro" id="IPR029063">
    <property type="entry name" value="SAM-dependent_MTases_sf"/>
</dbReference>
<dbReference type="EMBL" id="CP000473">
    <property type="protein sequence ID" value="ABJ81660.1"/>
    <property type="molecule type" value="Genomic_DNA"/>
</dbReference>
<evidence type="ECO:0000313" key="1">
    <source>
        <dbReference type="EMBL" id="ABJ81660.1"/>
    </source>
</evidence>
<gene>
    <name evidence="1" type="ordered locus">Acid_0659</name>
</gene>
<dbReference type="Pfam" id="PF13489">
    <property type="entry name" value="Methyltransf_23"/>
    <property type="match status" value="1"/>
</dbReference>